<sequence>MQYMLSKHAVQKFAPFAITVVTAILATVAIIYLTPLKHLNIVEPRIDNIDPKAFYDAYTQNPDKYIFIDVRPESAYNRLHAFGSINIPLHLLYDERRVLPKSGKTIVLICSGGRASGVAYGYLEHYGFLNLKRVEGGIENWQLQGLPVEGTVAYQ</sequence>
<evidence type="ECO:0000259" key="2">
    <source>
        <dbReference type="PROSITE" id="PS50206"/>
    </source>
</evidence>
<dbReference type="PANTHER" id="PTHR43031">
    <property type="entry name" value="FAD-DEPENDENT OXIDOREDUCTASE"/>
    <property type="match status" value="1"/>
</dbReference>
<dbReference type="Pfam" id="PF00581">
    <property type="entry name" value="Rhodanese"/>
    <property type="match status" value="1"/>
</dbReference>
<dbReference type="SMART" id="SM00450">
    <property type="entry name" value="RHOD"/>
    <property type="match status" value="1"/>
</dbReference>
<dbReference type="STRING" id="1802301.A2664_04910"/>
<gene>
    <name evidence="3" type="ORF">A2664_04910</name>
</gene>
<accession>A0A1G2M3B3</accession>
<dbReference type="Gene3D" id="3.40.250.10">
    <property type="entry name" value="Rhodanese-like domain"/>
    <property type="match status" value="1"/>
</dbReference>
<dbReference type="InterPro" id="IPR036873">
    <property type="entry name" value="Rhodanese-like_dom_sf"/>
</dbReference>
<feature type="transmembrane region" description="Helical" evidence="1">
    <location>
        <begin position="12"/>
        <end position="33"/>
    </location>
</feature>
<comment type="caution">
    <text evidence="3">The sequence shown here is derived from an EMBL/GenBank/DDBJ whole genome shotgun (WGS) entry which is preliminary data.</text>
</comment>
<reference evidence="3 4" key="1">
    <citation type="journal article" date="2016" name="Nat. Commun.">
        <title>Thousands of microbial genomes shed light on interconnected biogeochemical processes in an aquifer system.</title>
        <authorList>
            <person name="Anantharaman K."/>
            <person name="Brown C.T."/>
            <person name="Hug L.A."/>
            <person name="Sharon I."/>
            <person name="Castelle C.J."/>
            <person name="Probst A.J."/>
            <person name="Thomas B.C."/>
            <person name="Singh A."/>
            <person name="Wilkins M.J."/>
            <person name="Karaoz U."/>
            <person name="Brodie E.L."/>
            <person name="Williams K.H."/>
            <person name="Hubbard S.S."/>
            <person name="Banfield J.F."/>
        </authorList>
    </citation>
    <scope>NUCLEOTIDE SEQUENCE [LARGE SCALE GENOMIC DNA]</scope>
</reference>
<evidence type="ECO:0000313" key="3">
    <source>
        <dbReference type="EMBL" id="OHA18385.1"/>
    </source>
</evidence>
<dbReference type="InterPro" id="IPR050229">
    <property type="entry name" value="GlpE_sulfurtransferase"/>
</dbReference>
<dbReference type="AlphaFoldDB" id="A0A1G2M3B3"/>
<organism evidence="3 4">
    <name type="scientific">Candidatus Taylorbacteria bacterium RIFCSPHIGHO2_01_FULL_46_22b</name>
    <dbReference type="NCBI Taxonomy" id="1802301"/>
    <lineage>
        <taxon>Bacteria</taxon>
        <taxon>Candidatus Tayloriibacteriota</taxon>
    </lineage>
</organism>
<feature type="domain" description="Rhodanese" evidence="2">
    <location>
        <begin position="61"/>
        <end position="150"/>
    </location>
</feature>
<dbReference type="EMBL" id="MHRF01000006">
    <property type="protein sequence ID" value="OHA18385.1"/>
    <property type="molecule type" value="Genomic_DNA"/>
</dbReference>
<dbReference type="SUPFAM" id="SSF52821">
    <property type="entry name" value="Rhodanese/Cell cycle control phosphatase"/>
    <property type="match status" value="1"/>
</dbReference>
<proteinExistence type="predicted"/>
<evidence type="ECO:0000313" key="4">
    <source>
        <dbReference type="Proteomes" id="UP000178873"/>
    </source>
</evidence>
<keyword evidence="1" id="KW-1133">Transmembrane helix</keyword>
<dbReference type="CDD" id="cd00158">
    <property type="entry name" value="RHOD"/>
    <property type="match status" value="1"/>
</dbReference>
<keyword evidence="1" id="KW-0812">Transmembrane</keyword>
<keyword evidence="1" id="KW-0472">Membrane</keyword>
<evidence type="ECO:0000256" key="1">
    <source>
        <dbReference type="SAM" id="Phobius"/>
    </source>
</evidence>
<dbReference type="Proteomes" id="UP000178873">
    <property type="component" value="Unassembled WGS sequence"/>
</dbReference>
<protein>
    <recommendedName>
        <fullName evidence="2">Rhodanese domain-containing protein</fullName>
    </recommendedName>
</protein>
<dbReference type="InterPro" id="IPR001763">
    <property type="entry name" value="Rhodanese-like_dom"/>
</dbReference>
<dbReference type="PANTHER" id="PTHR43031:SF16">
    <property type="entry name" value="OXIDOREDUCTASE"/>
    <property type="match status" value="1"/>
</dbReference>
<dbReference type="PROSITE" id="PS50206">
    <property type="entry name" value="RHODANESE_3"/>
    <property type="match status" value="1"/>
</dbReference>
<name>A0A1G2M3B3_9BACT</name>